<dbReference type="InterPro" id="IPR001387">
    <property type="entry name" value="Cro/C1-type_HTH"/>
</dbReference>
<feature type="domain" description="HTH cro/C1-type" evidence="1">
    <location>
        <begin position="12"/>
        <end position="44"/>
    </location>
</feature>
<dbReference type="Proteomes" id="UP000556084">
    <property type="component" value="Unassembled WGS sequence"/>
</dbReference>
<accession>A0A7W7PJT1</accession>
<comment type="caution">
    <text evidence="2">The sequence shown here is derived from an EMBL/GenBank/DDBJ whole genome shotgun (WGS) entry which is preliminary data.</text>
</comment>
<evidence type="ECO:0000259" key="1">
    <source>
        <dbReference type="PROSITE" id="PS50943"/>
    </source>
</evidence>
<dbReference type="CDD" id="cd00093">
    <property type="entry name" value="HTH_XRE"/>
    <property type="match status" value="1"/>
</dbReference>
<dbReference type="SMART" id="SM00530">
    <property type="entry name" value="HTH_XRE"/>
    <property type="match status" value="1"/>
</dbReference>
<dbReference type="GO" id="GO:0003677">
    <property type="term" value="F:DNA binding"/>
    <property type="evidence" value="ECO:0007669"/>
    <property type="project" value="InterPro"/>
</dbReference>
<gene>
    <name evidence="2" type="ORF">FHS39_002512</name>
</gene>
<dbReference type="Pfam" id="PF13560">
    <property type="entry name" value="HTH_31"/>
    <property type="match status" value="1"/>
</dbReference>
<evidence type="ECO:0000313" key="3">
    <source>
        <dbReference type="Proteomes" id="UP000556084"/>
    </source>
</evidence>
<dbReference type="InterPro" id="IPR010982">
    <property type="entry name" value="Lambda_DNA-bd_dom_sf"/>
</dbReference>
<dbReference type="Gene3D" id="1.10.260.40">
    <property type="entry name" value="lambda repressor-like DNA-binding domains"/>
    <property type="match status" value="1"/>
</dbReference>
<protein>
    <submittedName>
        <fullName evidence="2">Transcriptional regulator with XRE-family HTH domain</fullName>
    </submittedName>
</protein>
<dbReference type="PROSITE" id="PS50943">
    <property type="entry name" value="HTH_CROC1"/>
    <property type="match status" value="1"/>
</dbReference>
<reference evidence="2 3" key="1">
    <citation type="submission" date="2020-08" db="EMBL/GenBank/DDBJ databases">
        <title>Genomic Encyclopedia of Type Strains, Phase III (KMG-III): the genomes of soil and plant-associated and newly described type strains.</title>
        <authorList>
            <person name="Whitman W."/>
        </authorList>
    </citation>
    <scope>NUCLEOTIDE SEQUENCE [LARGE SCALE GENOMIC DNA]</scope>
    <source>
        <strain evidence="2 3">CECT 3266</strain>
    </source>
</reference>
<dbReference type="AlphaFoldDB" id="A0A7W7PJT1"/>
<proteinExistence type="predicted"/>
<evidence type="ECO:0000313" key="2">
    <source>
        <dbReference type="EMBL" id="MBB4893481.1"/>
    </source>
</evidence>
<dbReference type="EMBL" id="JACHJH010000003">
    <property type="protein sequence ID" value="MBB4893481.1"/>
    <property type="molecule type" value="Genomic_DNA"/>
</dbReference>
<dbReference type="RefSeq" id="WP_184349321.1">
    <property type="nucleotide sequence ID" value="NZ_JACHJH010000003.1"/>
</dbReference>
<keyword evidence="3" id="KW-1185">Reference proteome</keyword>
<dbReference type="SUPFAM" id="SSF47413">
    <property type="entry name" value="lambda repressor-like DNA-binding domains"/>
    <property type="match status" value="1"/>
</dbReference>
<sequence length="177" mass="18896">MNGDWGRLGTAVQAARKAKGLTQPQLGELIGVSRATVQAIEQGREFAKITHTLRALETPLGWKAGSIENVLAGGDPTYKASDTEPDNAAMPITDDSQALPLRVRQALGEGHLLDATIIDLPAEGSDEPDAQIVIVVKSKPTASPERMRRNVAAWERVERKLRALGTADDDPSGPDAE</sequence>
<organism evidence="2 3">
    <name type="scientific">Streptomyces olivoverticillatus</name>
    <dbReference type="NCBI Taxonomy" id="66427"/>
    <lineage>
        <taxon>Bacteria</taxon>
        <taxon>Bacillati</taxon>
        <taxon>Actinomycetota</taxon>
        <taxon>Actinomycetes</taxon>
        <taxon>Kitasatosporales</taxon>
        <taxon>Streptomycetaceae</taxon>
        <taxon>Streptomyces</taxon>
    </lineage>
</organism>
<name>A0A7W7PJT1_9ACTN</name>